<evidence type="ECO:0000313" key="2">
    <source>
        <dbReference type="Proteomes" id="UP000010366"/>
    </source>
</evidence>
<dbReference type="PATRIC" id="fig|1173020.3.peg.4618"/>
<dbReference type="AlphaFoldDB" id="K9ULB1"/>
<dbReference type="CDD" id="cd00657">
    <property type="entry name" value="Ferritin_like"/>
    <property type="match status" value="1"/>
</dbReference>
<dbReference type="RefSeq" id="WP_015161096.1">
    <property type="nucleotide sequence ID" value="NC_019697.1"/>
</dbReference>
<protein>
    <recommendedName>
        <fullName evidence="3">Ferritin-like domain-containing protein</fullName>
    </recommendedName>
</protein>
<dbReference type="Gene3D" id="1.20.1260.10">
    <property type="match status" value="1"/>
</dbReference>
<dbReference type="STRING" id="1173020.Cha6605_4027"/>
<evidence type="ECO:0000313" key="1">
    <source>
        <dbReference type="EMBL" id="AFY94984.1"/>
    </source>
</evidence>
<evidence type="ECO:0008006" key="3">
    <source>
        <dbReference type="Google" id="ProtNLM"/>
    </source>
</evidence>
<dbReference type="eggNOG" id="COG1633">
    <property type="taxonomic scope" value="Bacteria"/>
</dbReference>
<keyword evidence="2" id="KW-1185">Reference proteome</keyword>
<dbReference type="Proteomes" id="UP000010366">
    <property type="component" value="Chromosome"/>
</dbReference>
<dbReference type="InterPro" id="IPR006311">
    <property type="entry name" value="TAT_signal"/>
</dbReference>
<reference evidence="1 2" key="1">
    <citation type="submission" date="2012-05" db="EMBL/GenBank/DDBJ databases">
        <title>Finished chromosome of genome of Chamaesiphon sp. PCC 6605.</title>
        <authorList>
            <consortium name="US DOE Joint Genome Institute"/>
            <person name="Gugger M."/>
            <person name="Coursin T."/>
            <person name="Rippka R."/>
            <person name="Tandeau De Marsac N."/>
            <person name="Huntemann M."/>
            <person name="Wei C.-L."/>
            <person name="Han J."/>
            <person name="Detter J.C."/>
            <person name="Han C."/>
            <person name="Tapia R."/>
            <person name="Chen A."/>
            <person name="Kyrpides N."/>
            <person name="Mavromatis K."/>
            <person name="Markowitz V."/>
            <person name="Szeto E."/>
            <person name="Ivanova N."/>
            <person name="Pagani I."/>
            <person name="Pati A."/>
            <person name="Goodwin L."/>
            <person name="Nordberg H.P."/>
            <person name="Cantor M.N."/>
            <person name="Hua S.X."/>
            <person name="Woyke T."/>
            <person name="Kerfeld C.A."/>
        </authorList>
    </citation>
    <scope>NUCLEOTIDE SEQUENCE [LARGE SCALE GENOMIC DNA]</scope>
    <source>
        <strain evidence="2">ATCC 27169 / PCC 6605</strain>
    </source>
</reference>
<proteinExistence type="predicted"/>
<dbReference type="InterPro" id="IPR009078">
    <property type="entry name" value="Ferritin-like_SF"/>
</dbReference>
<dbReference type="InterPro" id="IPR012347">
    <property type="entry name" value="Ferritin-like"/>
</dbReference>
<dbReference type="KEGG" id="cmp:Cha6605_4027"/>
<dbReference type="SUPFAM" id="SSF47240">
    <property type="entry name" value="Ferritin-like"/>
    <property type="match status" value="1"/>
</dbReference>
<dbReference type="Pfam" id="PF13668">
    <property type="entry name" value="Ferritin_2"/>
    <property type="match status" value="1"/>
</dbReference>
<name>K9ULB1_CHAP6</name>
<organism evidence="1 2">
    <name type="scientific">Chamaesiphon minutus (strain ATCC 27169 / PCC 6605)</name>
    <dbReference type="NCBI Taxonomy" id="1173020"/>
    <lineage>
        <taxon>Bacteria</taxon>
        <taxon>Bacillati</taxon>
        <taxon>Cyanobacteriota</taxon>
        <taxon>Cyanophyceae</taxon>
        <taxon>Gomontiellales</taxon>
        <taxon>Chamaesiphonaceae</taxon>
        <taxon>Chamaesiphon</taxon>
    </lineage>
</organism>
<gene>
    <name evidence="1" type="ORF">Cha6605_4027</name>
</gene>
<dbReference type="EMBL" id="CP003600">
    <property type="protein sequence ID" value="AFY94984.1"/>
    <property type="molecule type" value="Genomic_DNA"/>
</dbReference>
<dbReference type="OrthoDB" id="530486at2"/>
<dbReference type="HOGENOM" id="CLU_1286821_0_0_3"/>
<dbReference type="PROSITE" id="PS51318">
    <property type="entry name" value="TAT"/>
    <property type="match status" value="1"/>
</dbReference>
<sequence>MDTNKSLIQSVTHQTHNISRRGVLFAGAAAGLATAFAIPAASQMAQATTIGKTTSARDKKNDIAVLNNGLYYEHQAIWAYKFAAPKLTNTAVGKAVLAVATANLTDHQAHRDVLSNAIRSLGGTPVKAETSYDLSSYLKKGEGNIDTDVNIAKLALALEVDAAIAYTLEAAKLKTPALITAGASIGTNEAAHATAIRAAFKSLGVDLAIVPTAFFNPNTRPAWVLNV</sequence>
<accession>K9ULB1</accession>